<dbReference type="CDD" id="cd00209">
    <property type="entry name" value="DHFR"/>
    <property type="match status" value="1"/>
</dbReference>
<dbReference type="GO" id="GO:0070401">
    <property type="term" value="F:NADP+ binding"/>
    <property type="evidence" value="ECO:0007669"/>
    <property type="project" value="UniProtKB-ARBA"/>
</dbReference>
<reference evidence="10 11" key="1">
    <citation type="journal article" date="2014" name="Int. J. Syst. Evol. Microbiol.">
        <title>Complete genome sequence of Corynebacterium casei LMG S-19264T (=DSM 44701T), isolated from a smear-ripened cheese.</title>
        <authorList>
            <consortium name="US DOE Joint Genome Institute (JGI-PGF)"/>
            <person name="Walter F."/>
            <person name="Albersmeier A."/>
            <person name="Kalinowski J."/>
            <person name="Ruckert C."/>
        </authorList>
    </citation>
    <scope>NUCLEOTIDE SEQUENCE [LARGE SCALE GENOMIC DNA]</scope>
    <source>
        <strain evidence="10 11">CGMCC 1.15896</strain>
    </source>
</reference>
<evidence type="ECO:0000313" key="10">
    <source>
        <dbReference type="EMBL" id="GGA46942.1"/>
    </source>
</evidence>
<organism evidence="10 11">
    <name type="scientific">Pelagibacterium lentulum</name>
    <dbReference type="NCBI Taxonomy" id="2029865"/>
    <lineage>
        <taxon>Bacteria</taxon>
        <taxon>Pseudomonadati</taxon>
        <taxon>Pseudomonadota</taxon>
        <taxon>Alphaproteobacteria</taxon>
        <taxon>Hyphomicrobiales</taxon>
        <taxon>Devosiaceae</taxon>
        <taxon>Pelagibacterium</taxon>
    </lineage>
</organism>
<dbReference type="PROSITE" id="PS51330">
    <property type="entry name" value="DHFR_2"/>
    <property type="match status" value="1"/>
</dbReference>
<evidence type="ECO:0000256" key="1">
    <source>
        <dbReference type="ARBA" id="ARBA00004903"/>
    </source>
</evidence>
<dbReference type="RefSeq" id="WP_127073921.1">
    <property type="nucleotide sequence ID" value="NZ_BMKB01000002.1"/>
</dbReference>
<evidence type="ECO:0000256" key="4">
    <source>
        <dbReference type="ARBA" id="ARBA00022563"/>
    </source>
</evidence>
<protein>
    <recommendedName>
        <fullName evidence="3 8">Dihydrofolate reductase</fullName>
        <ecNumber evidence="3 8">1.5.1.3</ecNumber>
    </recommendedName>
</protein>
<dbReference type="FunFam" id="3.40.430.10:FF:000001">
    <property type="entry name" value="Dihydrofolate reductase"/>
    <property type="match status" value="1"/>
</dbReference>
<keyword evidence="4 8" id="KW-0554">One-carbon metabolism</keyword>
<dbReference type="Proteomes" id="UP000596977">
    <property type="component" value="Unassembled WGS sequence"/>
</dbReference>
<name>A0A916RCT9_9HYPH</name>
<dbReference type="InterPro" id="IPR001796">
    <property type="entry name" value="DHFR_dom"/>
</dbReference>
<dbReference type="Gene3D" id="3.40.430.10">
    <property type="entry name" value="Dihydrofolate Reductase, subunit A"/>
    <property type="match status" value="1"/>
</dbReference>
<keyword evidence="11" id="KW-1185">Reference proteome</keyword>
<evidence type="ECO:0000256" key="8">
    <source>
        <dbReference type="PIRNR" id="PIRNR000194"/>
    </source>
</evidence>
<dbReference type="GO" id="GO:0004146">
    <property type="term" value="F:dihydrofolate reductase activity"/>
    <property type="evidence" value="ECO:0007669"/>
    <property type="project" value="UniProtKB-EC"/>
</dbReference>
<dbReference type="PIRSF" id="PIRSF000194">
    <property type="entry name" value="DHFR"/>
    <property type="match status" value="1"/>
</dbReference>
<proteinExistence type="inferred from homology"/>
<dbReference type="Pfam" id="PF00186">
    <property type="entry name" value="DHFR_1"/>
    <property type="match status" value="1"/>
</dbReference>
<comment type="similarity">
    <text evidence="2 8">Belongs to the dihydrofolate reductase family.</text>
</comment>
<dbReference type="GO" id="GO:0046452">
    <property type="term" value="P:dihydrofolate metabolic process"/>
    <property type="evidence" value="ECO:0007669"/>
    <property type="project" value="TreeGrafter"/>
</dbReference>
<evidence type="ECO:0000259" key="9">
    <source>
        <dbReference type="PROSITE" id="PS51330"/>
    </source>
</evidence>
<evidence type="ECO:0000256" key="2">
    <source>
        <dbReference type="ARBA" id="ARBA00009539"/>
    </source>
</evidence>
<keyword evidence="5 8" id="KW-0521">NADP</keyword>
<comment type="function">
    <text evidence="7 8">Key enzyme in folate metabolism. Catalyzes an essential reaction for de novo glycine and purine synthesis, and for DNA precursor synthesis.</text>
</comment>
<evidence type="ECO:0000313" key="11">
    <source>
        <dbReference type="Proteomes" id="UP000596977"/>
    </source>
</evidence>
<dbReference type="PANTHER" id="PTHR48069:SF3">
    <property type="entry name" value="DIHYDROFOLATE REDUCTASE"/>
    <property type="match status" value="1"/>
</dbReference>
<evidence type="ECO:0000256" key="6">
    <source>
        <dbReference type="ARBA" id="ARBA00023002"/>
    </source>
</evidence>
<keyword evidence="6 8" id="KW-0560">Oxidoreductase</keyword>
<comment type="catalytic activity">
    <reaction evidence="8">
        <text>(6S)-5,6,7,8-tetrahydrofolate + NADP(+) = 7,8-dihydrofolate + NADPH + H(+)</text>
        <dbReference type="Rhea" id="RHEA:15009"/>
        <dbReference type="ChEBI" id="CHEBI:15378"/>
        <dbReference type="ChEBI" id="CHEBI:57451"/>
        <dbReference type="ChEBI" id="CHEBI:57453"/>
        <dbReference type="ChEBI" id="CHEBI:57783"/>
        <dbReference type="ChEBI" id="CHEBI:58349"/>
        <dbReference type="EC" id="1.5.1.3"/>
    </reaction>
</comment>
<dbReference type="PRINTS" id="PR00070">
    <property type="entry name" value="DHFR"/>
</dbReference>
<dbReference type="GO" id="GO:0006730">
    <property type="term" value="P:one-carbon metabolic process"/>
    <property type="evidence" value="ECO:0007669"/>
    <property type="project" value="UniProtKB-KW"/>
</dbReference>
<dbReference type="SUPFAM" id="SSF53597">
    <property type="entry name" value="Dihydrofolate reductase-like"/>
    <property type="match status" value="1"/>
</dbReference>
<dbReference type="InterPro" id="IPR012259">
    <property type="entry name" value="DHFR"/>
</dbReference>
<dbReference type="EC" id="1.5.1.3" evidence="3 8"/>
<dbReference type="GO" id="GO:0046654">
    <property type="term" value="P:tetrahydrofolate biosynthetic process"/>
    <property type="evidence" value="ECO:0007669"/>
    <property type="project" value="InterPro"/>
</dbReference>
<dbReference type="InterPro" id="IPR024072">
    <property type="entry name" value="DHFR-like_dom_sf"/>
</dbReference>
<evidence type="ECO:0000256" key="5">
    <source>
        <dbReference type="ARBA" id="ARBA00022857"/>
    </source>
</evidence>
<dbReference type="GO" id="GO:0005829">
    <property type="term" value="C:cytosol"/>
    <property type="evidence" value="ECO:0007669"/>
    <property type="project" value="TreeGrafter"/>
</dbReference>
<dbReference type="AlphaFoldDB" id="A0A916RCT9"/>
<evidence type="ECO:0000256" key="7">
    <source>
        <dbReference type="ARBA" id="ARBA00025067"/>
    </source>
</evidence>
<dbReference type="PANTHER" id="PTHR48069">
    <property type="entry name" value="DIHYDROFOLATE REDUCTASE"/>
    <property type="match status" value="1"/>
</dbReference>
<gene>
    <name evidence="10" type="primary">folA</name>
    <name evidence="10" type="ORF">GCM10011499_15900</name>
</gene>
<accession>A0A916RCT9</accession>
<dbReference type="OrthoDB" id="9804315at2"/>
<feature type="domain" description="DHFR" evidence="9">
    <location>
        <begin position="5"/>
        <end position="169"/>
    </location>
</feature>
<sequence>MSTVRIAMIAAVGRNGAIGAGGKLVWRLPSDFAFYKATTMGKPLVMGRKTFESIGRPLPGRTNIVVTRNADYKPEGVEVFASLDAAIDRAKAVAMRDGKDEIFINGGGDIYRQAIDSAERLYITHVEAEAEGDSYFPEIDPGQWVVVERPDVPRSEKDEADYQIAIYERR</sequence>
<comment type="pathway">
    <text evidence="1 8">Cofactor biosynthesis; tetrahydrofolate biosynthesis; 5,6,7,8-tetrahydrofolate from 7,8-dihydrofolate: step 1/1.</text>
</comment>
<comment type="caution">
    <text evidence="10">The sequence shown here is derived from an EMBL/GenBank/DDBJ whole genome shotgun (WGS) entry which is preliminary data.</text>
</comment>
<dbReference type="EMBL" id="BMKB01000002">
    <property type="protein sequence ID" value="GGA46942.1"/>
    <property type="molecule type" value="Genomic_DNA"/>
</dbReference>
<dbReference type="GO" id="GO:0046655">
    <property type="term" value="P:folic acid metabolic process"/>
    <property type="evidence" value="ECO:0007669"/>
    <property type="project" value="TreeGrafter"/>
</dbReference>
<evidence type="ECO:0000256" key="3">
    <source>
        <dbReference type="ARBA" id="ARBA00012856"/>
    </source>
</evidence>